<dbReference type="InterPro" id="IPR036388">
    <property type="entry name" value="WH-like_DNA-bd_sf"/>
</dbReference>
<dbReference type="GO" id="GO:0003677">
    <property type="term" value="F:DNA binding"/>
    <property type="evidence" value="ECO:0007669"/>
    <property type="project" value="UniProtKB-KW"/>
</dbReference>
<dbReference type="PRINTS" id="PR00039">
    <property type="entry name" value="HTHLYSR"/>
</dbReference>
<comment type="similarity">
    <text evidence="1">Belongs to the LysR transcriptional regulatory family.</text>
</comment>
<dbReference type="SUPFAM" id="SSF46785">
    <property type="entry name" value="Winged helix' DNA-binding domain"/>
    <property type="match status" value="1"/>
</dbReference>
<dbReference type="Gene3D" id="3.40.190.10">
    <property type="entry name" value="Periplasmic binding protein-like II"/>
    <property type="match status" value="2"/>
</dbReference>
<dbReference type="PROSITE" id="PS50931">
    <property type="entry name" value="HTH_LYSR"/>
    <property type="match status" value="1"/>
</dbReference>
<keyword evidence="4" id="KW-0804">Transcription</keyword>
<name>A0A6G1WNN4_9HYPH</name>
<dbReference type="InterPro" id="IPR005119">
    <property type="entry name" value="LysR_subst-bd"/>
</dbReference>
<dbReference type="Gene3D" id="1.10.10.10">
    <property type="entry name" value="Winged helix-like DNA-binding domain superfamily/Winged helix DNA-binding domain"/>
    <property type="match status" value="1"/>
</dbReference>
<keyword evidence="2" id="KW-0805">Transcription regulation</keyword>
<dbReference type="InterPro" id="IPR036390">
    <property type="entry name" value="WH_DNA-bd_sf"/>
</dbReference>
<dbReference type="PANTHER" id="PTHR30419:SF8">
    <property type="entry name" value="NITROGEN ASSIMILATION TRANSCRIPTIONAL ACTIVATOR-RELATED"/>
    <property type="match status" value="1"/>
</dbReference>
<dbReference type="InterPro" id="IPR000847">
    <property type="entry name" value="LysR_HTH_N"/>
</dbReference>
<feature type="domain" description="HTH lysR-type" evidence="5">
    <location>
        <begin position="23"/>
        <end position="76"/>
    </location>
</feature>
<accession>A0A6G1WNN4</accession>
<evidence type="ECO:0000256" key="2">
    <source>
        <dbReference type="ARBA" id="ARBA00023015"/>
    </source>
</evidence>
<dbReference type="InterPro" id="IPR050950">
    <property type="entry name" value="HTH-type_LysR_regulators"/>
</dbReference>
<sequence>MLKFLFCENRYGFVMDLFRHVGLLRSFLMVAREGNVTAAAEKLGISQPALTRSIRRLEDETGFRLFDRHTRGVTPTIYGKALLRHAQLIDTECRFASSELEALRSGHRGQIKIGGGPFWGAALLPRAVARLHSLLPKLQVNLQIGVNNVLHPKLLDGELDLVVSAAPRDLSQFPEHFRFTRITTIRSQMFVREGHPILAQERIRYEDLANYPWIMYQQDPEIIERVATLLKDLGVNPPRIAIEASSLMAVLELLRSGDFLACLAAPILGVVQDVGIRPVPIDREIWSFPAGITYHRAIEQSTPFELLRQMLTDEVTKLGLDRTEQR</sequence>
<dbReference type="GO" id="GO:0003700">
    <property type="term" value="F:DNA-binding transcription factor activity"/>
    <property type="evidence" value="ECO:0007669"/>
    <property type="project" value="InterPro"/>
</dbReference>
<proteinExistence type="inferred from homology"/>
<dbReference type="SUPFAM" id="SSF53850">
    <property type="entry name" value="Periplasmic binding protein-like II"/>
    <property type="match status" value="1"/>
</dbReference>
<dbReference type="PANTHER" id="PTHR30419">
    <property type="entry name" value="HTH-TYPE TRANSCRIPTIONAL REGULATOR YBHD"/>
    <property type="match status" value="1"/>
</dbReference>
<gene>
    <name evidence="6" type="ORF">GHJ91_19780</name>
</gene>
<reference evidence="6" key="1">
    <citation type="journal article" date="2013" name="Genome Biol.">
        <title>Comparative genomics of the core and accessory genomes of 48 Sinorhizobium strains comprising five genospecies.</title>
        <authorList>
            <person name="Sugawara M."/>
            <person name="Epstein B."/>
            <person name="Badgley B.D."/>
            <person name="Unno T."/>
            <person name="Xu L."/>
            <person name="Reese J."/>
            <person name="Gyaneshwar P."/>
            <person name="Denny R."/>
            <person name="Mudge J."/>
            <person name="Bharti A.K."/>
            <person name="Farmer A.D."/>
            <person name="May G.D."/>
            <person name="Woodward J.E."/>
            <person name="Medigue C."/>
            <person name="Vallenet D."/>
            <person name="Lajus A."/>
            <person name="Rouy Z."/>
            <person name="Martinez-Vaz B."/>
            <person name="Tiffin P."/>
            <person name="Young N.D."/>
            <person name="Sadowsky M.J."/>
        </authorList>
    </citation>
    <scope>NUCLEOTIDE SEQUENCE</scope>
    <source>
        <strain evidence="6">M1</strain>
    </source>
</reference>
<comment type="caution">
    <text evidence="6">The sequence shown here is derived from an EMBL/GenBank/DDBJ whole genome shotgun (WGS) entry which is preliminary data.</text>
</comment>
<keyword evidence="3" id="KW-0238">DNA-binding</keyword>
<organism evidence="6">
    <name type="scientific">Sinorhizobium medicae</name>
    <dbReference type="NCBI Taxonomy" id="110321"/>
    <lineage>
        <taxon>Bacteria</taxon>
        <taxon>Pseudomonadati</taxon>
        <taxon>Pseudomonadota</taxon>
        <taxon>Alphaproteobacteria</taxon>
        <taxon>Hyphomicrobiales</taxon>
        <taxon>Rhizobiaceae</taxon>
        <taxon>Sinorhizobium/Ensifer group</taxon>
        <taxon>Sinorhizobium</taxon>
    </lineage>
</organism>
<dbReference type="Pfam" id="PF03466">
    <property type="entry name" value="LysR_substrate"/>
    <property type="match status" value="1"/>
</dbReference>
<dbReference type="GO" id="GO:0005829">
    <property type="term" value="C:cytosol"/>
    <property type="evidence" value="ECO:0007669"/>
    <property type="project" value="TreeGrafter"/>
</dbReference>
<dbReference type="RefSeq" id="WP_024311508.1">
    <property type="nucleotide sequence ID" value="NZ_NBUA01000015.1"/>
</dbReference>
<evidence type="ECO:0000256" key="3">
    <source>
        <dbReference type="ARBA" id="ARBA00023125"/>
    </source>
</evidence>
<evidence type="ECO:0000256" key="4">
    <source>
        <dbReference type="ARBA" id="ARBA00023163"/>
    </source>
</evidence>
<dbReference type="Pfam" id="PF00126">
    <property type="entry name" value="HTH_1"/>
    <property type="match status" value="1"/>
</dbReference>
<dbReference type="FunFam" id="1.10.10.10:FF:000001">
    <property type="entry name" value="LysR family transcriptional regulator"/>
    <property type="match status" value="1"/>
</dbReference>
<dbReference type="AlphaFoldDB" id="A0A6G1WNN4"/>
<evidence type="ECO:0000259" key="5">
    <source>
        <dbReference type="PROSITE" id="PS50931"/>
    </source>
</evidence>
<protein>
    <submittedName>
        <fullName evidence="6">LysR family transcriptional regulator</fullName>
    </submittedName>
</protein>
<dbReference type="EMBL" id="WISB01000122">
    <property type="protein sequence ID" value="MQW71321.1"/>
    <property type="molecule type" value="Genomic_DNA"/>
</dbReference>
<evidence type="ECO:0000313" key="6">
    <source>
        <dbReference type="EMBL" id="MQW71321.1"/>
    </source>
</evidence>
<evidence type="ECO:0000256" key="1">
    <source>
        <dbReference type="ARBA" id="ARBA00009437"/>
    </source>
</evidence>